<accession>A0A850LHR9</accession>
<dbReference type="PRINTS" id="PR00039">
    <property type="entry name" value="HTHLYSR"/>
</dbReference>
<dbReference type="RefSeq" id="WP_044028580.1">
    <property type="nucleotide sequence ID" value="NZ_CP076685.1"/>
</dbReference>
<protein>
    <submittedName>
        <fullName evidence="6">LysR family transcriptional regulator</fullName>
    </submittedName>
</protein>
<dbReference type="GO" id="GO:0003700">
    <property type="term" value="F:DNA-binding transcription factor activity"/>
    <property type="evidence" value="ECO:0007669"/>
    <property type="project" value="InterPro"/>
</dbReference>
<dbReference type="Gene3D" id="1.10.10.10">
    <property type="entry name" value="Winged helix-like DNA-binding domain superfamily/Winged helix DNA-binding domain"/>
    <property type="match status" value="1"/>
</dbReference>
<dbReference type="PANTHER" id="PTHR30419:SF8">
    <property type="entry name" value="NITROGEN ASSIMILATION TRANSCRIPTIONAL ACTIVATOR-RELATED"/>
    <property type="match status" value="1"/>
</dbReference>
<dbReference type="InterPro" id="IPR050950">
    <property type="entry name" value="HTH-type_LysR_regulators"/>
</dbReference>
<keyword evidence="3" id="KW-0238">DNA-binding</keyword>
<name>A0A850LHR9_9RHOB</name>
<comment type="caution">
    <text evidence="6">The sequence shown here is derived from an EMBL/GenBank/DDBJ whole genome shotgun (WGS) entry which is preliminary data.</text>
</comment>
<dbReference type="Proteomes" id="UP000565723">
    <property type="component" value="Unassembled WGS sequence"/>
</dbReference>
<evidence type="ECO:0000256" key="3">
    <source>
        <dbReference type="ARBA" id="ARBA00023125"/>
    </source>
</evidence>
<evidence type="ECO:0000313" key="6">
    <source>
        <dbReference type="EMBL" id="NVK97319.1"/>
    </source>
</evidence>
<gene>
    <name evidence="6" type="ORF">HW564_10350</name>
</gene>
<sequence length="316" mass="34359">MNRTQIRIVERVLTRLKLKQLRLLVAVGERHSILHAAQALNMSQPAATKLIKDLELDFDVQLFDRTNRGMVPTVFGAALIRHGKLILAQISHAAQELDDLNEGNGGRVVVGTLLAASAEFLPRVLTRLLTDKPGLVVKLVEGTNEVLMPALRSGDVDLVVGRLPMHRHRAEIMQERLFDEEVICVARTGHPVHRHAAPALTDLMGYPWILPPAETTLRRQLDQVFVDLGGGAPPYAVESVSYLANRGLLVGSDMLAVMPAHVPRHDISAGALARVDWPVPIPIGPVGVSMRKSASLSPSVAGVLDALRAEAAQMTR</sequence>
<dbReference type="InterPro" id="IPR036388">
    <property type="entry name" value="WH-like_DNA-bd_sf"/>
</dbReference>
<comment type="similarity">
    <text evidence="1">Belongs to the LysR transcriptional regulatory family.</text>
</comment>
<dbReference type="SUPFAM" id="SSF46785">
    <property type="entry name" value="Winged helix' DNA-binding domain"/>
    <property type="match status" value="1"/>
</dbReference>
<dbReference type="InterPro" id="IPR036390">
    <property type="entry name" value="WH_DNA-bd_sf"/>
</dbReference>
<dbReference type="GO" id="GO:0005829">
    <property type="term" value="C:cytosol"/>
    <property type="evidence" value="ECO:0007669"/>
    <property type="project" value="TreeGrafter"/>
</dbReference>
<evidence type="ECO:0000313" key="7">
    <source>
        <dbReference type="Proteomes" id="UP000565723"/>
    </source>
</evidence>
<proteinExistence type="inferred from homology"/>
<dbReference type="Gene3D" id="3.40.190.290">
    <property type="match status" value="1"/>
</dbReference>
<dbReference type="InterPro" id="IPR000847">
    <property type="entry name" value="LysR_HTH_N"/>
</dbReference>
<reference evidence="6 7" key="1">
    <citation type="journal article" date="2020" name="Proc. Natl. Acad. Sci. U.S.A.">
        <title>Ecological drivers of bacterial community assembly in synthetic phycospheres.</title>
        <authorList>
            <person name="Fu H."/>
            <person name="Uchimiya M."/>
            <person name="Gore J."/>
            <person name="Moran M.A."/>
        </authorList>
    </citation>
    <scope>NUCLEOTIDE SEQUENCE [LARGE SCALE GENOMIC DNA]</scope>
    <source>
        <strain evidence="6">HF-Din03</strain>
    </source>
</reference>
<dbReference type="SUPFAM" id="SSF53850">
    <property type="entry name" value="Periplasmic binding protein-like II"/>
    <property type="match status" value="1"/>
</dbReference>
<keyword evidence="4" id="KW-0804">Transcription</keyword>
<dbReference type="Pfam" id="PF03466">
    <property type="entry name" value="LysR_substrate"/>
    <property type="match status" value="1"/>
</dbReference>
<dbReference type="PROSITE" id="PS50931">
    <property type="entry name" value="HTH_LYSR"/>
    <property type="match status" value="1"/>
</dbReference>
<dbReference type="GO" id="GO:0003677">
    <property type="term" value="F:DNA binding"/>
    <property type="evidence" value="ECO:0007669"/>
    <property type="project" value="UniProtKB-KW"/>
</dbReference>
<organism evidence="6 7">
    <name type="scientific">Ruegeria pomeroyi</name>
    <dbReference type="NCBI Taxonomy" id="89184"/>
    <lineage>
        <taxon>Bacteria</taxon>
        <taxon>Pseudomonadati</taxon>
        <taxon>Pseudomonadota</taxon>
        <taxon>Alphaproteobacteria</taxon>
        <taxon>Rhodobacterales</taxon>
        <taxon>Roseobacteraceae</taxon>
        <taxon>Ruegeria</taxon>
    </lineage>
</organism>
<dbReference type="EMBL" id="JABXIY010000026">
    <property type="protein sequence ID" value="NVK97319.1"/>
    <property type="molecule type" value="Genomic_DNA"/>
</dbReference>
<keyword evidence="2" id="KW-0805">Transcription regulation</keyword>
<dbReference type="AlphaFoldDB" id="A0A850LHR9"/>
<dbReference type="Pfam" id="PF00126">
    <property type="entry name" value="HTH_1"/>
    <property type="match status" value="1"/>
</dbReference>
<feature type="domain" description="HTH lysR-type" evidence="5">
    <location>
        <begin position="16"/>
        <end position="73"/>
    </location>
</feature>
<evidence type="ECO:0000256" key="2">
    <source>
        <dbReference type="ARBA" id="ARBA00023015"/>
    </source>
</evidence>
<evidence type="ECO:0000256" key="4">
    <source>
        <dbReference type="ARBA" id="ARBA00023163"/>
    </source>
</evidence>
<dbReference type="PANTHER" id="PTHR30419">
    <property type="entry name" value="HTH-TYPE TRANSCRIPTIONAL REGULATOR YBHD"/>
    <property type="match status" value="1"/>
</dbReference>
<evidence type="ECO:0000256" key="1">
    <source>
        <dbReference type="ARBA" id="ARBA00009437"/>
    </source>
</evidence>
<evidence type="ECO:0000259" key="5">
    <source>
        <dbReference type="PROSITE" id="PS50931"/>
    </source>
</evidence>
<dbReference type="InterPro" id="IPR005119">
    <property type="entry name" value="LysR_subst-bd"/>
</dbReference>